<feature type="compositionally biased region" description="Basic and acidic residues" evidence="1">
    <location>
        <begin position="99"/>
        <end position="108"/>
    </location>
</feature>
<feature type="compositionally biased region" description="Low complexity" evidence="1">
    <location>
        <begin position="146"/>
        <end position="161"/>
    </location>
</feature>
<reference evidence="3" key="1">
    <citation type="submission" date="2019-09" db="EMBL/GenBank/DDBJ databases">
        <title>Draft genome information of white flower Hibiscus syriacus.</title>
        <authorList>
            <person name="Kim Y.-M."/>
        </authorList>
    </citation>
    <scope>NUCLEOTIDE SEQUENCE [LARGE SCALE GENOMIC DNA]</scope>
    <source>
        <strain evidence="3">YM2019G1</strain>
    </source>
</reference>
<proteinExistence type="predicted"/>
<keyword evidence="4" id="KW-1185">Reference proteome</keyword>
<sequence>MRILVFDLGVLCGLLESYTPIELARLGCYLGVKESGYETRVNETVNVVTARTSEIGQRAWGIMKGVMAVASQKVEENTKDGMNWKTENWQQNDGVKNGYHNEFKHENRGWNSTSGGQSSSIGNNNSYNSSSWDDWDMKDNKKVDNNTKVTASRSNDGWAGWDDAKDDGYDHLYNGGSSDRKAVGHNGKSDSAWTGGGFL</sequence>
<feature type="signal peptide" evidence="2">
    <location>
        <begin position="1"/>
        <end position="17"/>
    </location>
</feature>
<feature type="compositionally biased region" description="Low complexity" evidence="1">
    <location>
        <begin position="109"/>
        <end position="132"/>
    </location>
</feature>
<gene>
    <name evidence="3" type="ORF">F3Y22_tig00110303pilonHSYRG00095</name>
</gene>
<organism evidence="3 4">
    <name type="scientific">Hibiscus syriacus</name>
    <name type="common">Rose of Sharon</name>
    <dbReference type="NCBI Taxonomy" id="106335"/>
    <lineage>
        <taxon>Eukaryota</taxon>
        <taxon>Viridiplantae</taxon>
        <taxon>Streptophyta</taxon>
        <taxon>Embryophyta</taxon>
        <taxon>Tracheophyta</taxon>
        <taxon>Spermatophyta</taxon>
        <taxon>Magnoliopsida</taxon>
        <taxon>eudicotyledons</taxon>
        <taxon>Gunneridae</taxon>
        <taxon>Pentapetalae</taxon>
        <taxon>rosids</taxon>
        <taxon>malvids</taxon>
        <taxon>Malvales</taxon>
        <taxon>Malvaceae</taxon>
        <taxon>Malvoideae</taxon>
        <taxon>Hibiscus</taxon>
    </lineage>
</organism>
<dbReference type="InterPro" id="IPR044519">
    <property type="entry name" value="ARF_GAP_AGD6/7"/>
</dbReference>
<feature type="region of interest" description="Disordered" evidence="1">
    <location>
        <begin position="176"/>
        <end position="199"/>
    </location>
</feature>
<dbReference type="GO" id="GO:0016192">
    <property type="term" value="P:vesicle-mediated transport"/>
    <property type="evidence" value="ECO:0007669"/>
    <property type="project" value="InterPro"/>
</dbReference>
<dbReference type="Proteomes" id="UP000436088">
    <property type="component" value="Unassembled WGS sequence"/>
</dbReference>
<feature type="chain" id="PRO_5025356556" evidence="2">
    <location>
        <begin position="18"/>
        <end position="199"/>
    </location>
</feature>
<keyword evidence="2" id="KW-0732">Signal</keyword>
<dbReference type="PANTHER" id="PTHR47021">
    <property type="entry name" value="ADP-RIBOSYLATION FACTOR GTPASE-ACTIVATING PROTEIN AGD6-RELATED"/>
    <property type="match status" value="1"/>
</dbReference>
<evidence type="ECO:0000313" key="4">
    <source>
        <dbReference type="Proteomes" id="UP000436088"/>
    </source>
</evidence>
<feature type="compositionally biased region" description="Polar residues" evidence="1">
    <location>
        <begin position="85"/>
        <end position="94"/>
    </location>
</feature>
<dbReference type="AlphaFoldDB" id="A0A6A3B5X4"/>
<dbReference type="PANTHER" id="PTHR47021:SF4">
    <property type="entry name" value="ADP-RIBOSYLATION FACTOR GTPASE-ACTIVATING PROTEIN AGD6-RELATED"/>
    <property type="match status" value="1"/>
</dbReference>
<evidence type="ECO:0000256" key="1">
    <source>
        <dbReference type="SAM" id="MobiDB-lite"/>
    </source>
</evidence>
<feature type="compositionally biased region" description="Basic and acidic residues" evidence="1">
    <location>
        <begin position="135"/>
        <end position="145"/>
    </location>
</feature>
<dbReference type="GO" id="GO:0005096">
    <property type="term" value="F:GTPase activator activity"/>
    <property type="evidence" value="ECO:0007669"/>
    <property type="project" value="InterPro"/>
</dbReference>
<accession>A0A6A3B5X4</accession>
<evidence type="ECO:0000256" key="2">
    <source>
        <dbReference type="SAM" id="SignalP"/>
    </source>
</evidence>
<feature type="region of interest" description="Disordered" evidence="1">
    <location>
        <begin position="84"/>
        <end position="161"/>
    </location>
</feature>
<comment type="caution">
    <text evidence="3">The sequence shown here is derived from an EMBL/GenBank/DDBJ whole genome shotgun (WGS) entry which is preliminary data.</text>
</comment>
<protein>
    <submittedName>
        <fullName evidence="3">ADP-ribosylation factor GTPase-activating protein AGD6</fullName>
    </submittedName>
</protein>
<dbReference type="EMBL" id="VEPZ02000921">
    <property type="protein sequence ID" value="KAE8711057.1"/>
    <property type="molecule type" value="Genomic_DNA"/>
</dbReference>
<name>A0A6A3B5X4_HIBSY</name>
<evidence type="ECO:0000313" key="3">
    <source>
        <dbReference type="EMBL" id="KAE8711057.1"/>
    </source>
</evidence>